<feature type="compositionally biased region" description="Polar residues" evidence="1">
    <location>
        <begin position="42"/>
        <end position="61"/>
    </location>
</feature>
<dbReference type="EMBL" id="HG996473">
    <property type="protein sequence ID" value="CAG1856189.1"/>
    <property type="molecule type" value="Genomic_DNA"/>
</dbReference>
<protein>
    <submittedName>
        <fullName evidence="2">(wild Malaysian banana) hypothetical protein</fullName>
    </submittedName>
</protein>
<evidence type="ECO:0000313" key="4">
    <source>
        <dbReference type="Proteomes" id="UP000012960"/>
    </source>
</evidence>
<evidence type="ECO:0000313" key="2">
    <source>
        <dbReference type="EMBL" id="CAG1856189.1"/>
    </source>
</evidence>
<dbReference type="EnsemblPlants" id="Ma07_t10360.2">
    <property type="protein sequence ID" value="Ma07_p10360.2"/>
    <property type="gene ID" value="Ma07_g10360"/>
</dbReference>
<dbReference type="NCBIfam" id="TIGR00278">
    <property type="entry name" value="membrane protein insertion efficiency factor YidD"/>
    <property type="match status" value="1"/>
</dbReference>
<reference evidence="2" key="1">
    <citation type="submission" date="2021-03" db="EMBL/GenBank/DDBJ databases">
        <authorList>
            <consortium name="Genoscope - CEA"/>
            <person name="William W."/>
        </authorList>
    </citation>
    <scope>NUCLEOTIDE SEQUENCE</scope>
    <source>
        <strain evidence="2">Doubled-haploid Pahang</strain>
    </source>
</reference>
<feature type="region of interest" description="Disordered" evidence="1">
    <location>
        <begin position="1"/>
        <end position="74"/>
    </location>
</feature>
<reference evidence="3" key="2">
    <citation type="submission" date="2021-05" db="UniProtKB">
        <authorList>
            <consortium name="EnsemblPlants"/>
        </authorList>
    </citation>
    <scope>IDENTIFICATION</scope>
    <source>
        <strain evidence="3">subsp. malaccensis</strain>
    </source>
</reference>
<organism evidence="3 4">
    <name type="scientific">Musa acuminata subsp. malaccensis</name>
    <name type="common">Wild banana</name>
    <name type="synonym">Musa malaccensis</name>
    <dbReference type="NCBI Taxonomy" id="214687"/>
    <lineage>
        <taxon>Eukaryota</taxon>
        <taxon>Viridiplantae</taxon>
        <taxon>Streptophyta</taxon>
        <taxon>Embryophyta</taxon>
        <taxon>Tracheophyta</taxon>
        <taxon>Spermatophyta</taxon>
        <taxon>Magnoliopsida</taxon>
        <taxon>Liliopsida</taxon>
        <taxon>Zingiberales</taxon>
        <taxon>Musaceae</taxon>
        <taxon>Musa</taxon>
    </lineage>
</organism>
<dbReference type="OMA" id="KIRHTRS"/>
<dbReference type="Gramene" id="Ma07_t10360.1">
    <property type="protein sequence ID" value="Ma07_p10360.1"/>
    <property type="gene ID" value="Ma07_g10360"/>
</dbReference>
<name>A0A804JUA6_MUSAM</name>
<proteinExistence type="inferred from homology"/>
<dbReference type="PANTHER" id="PTHR33383">
    <property type="entry name" value="MEMBRANE PROTEIN INSERTION EFFICIENCY FACTOR-RELATED"/>
    <property type="match status" value="1"/>
</dbReference>
<dbReference type="InterPro" id="IPR002696">
    <property type="entry name" value="Membr_insert_effic_factor_YidD"/>
</dbReference>
<sequence length="160" mass="18024">MASSHPRFRAQPPRPSLGTLRRLPSPHRSVVISPPRSSIPSLYNSVLQTRPFSRVRSSPTNGPEKDPNGKALQDEEVKDLGVRVALSMLKFYKREISPLMLSSCRFVPTCSEYSMVAYKKYGVVKGTILTAWRLCRCNPLGGTGFDPPRWFGEEESFEEH</sequence>
<dbReference type="Proteomes" id="UP000012960">
    <property type="component" value="Unplaced"/>
</dbReference>
<dbReference type="OrthoDB" id="1798at2759"/>
<feature type="compositionally biased region" description="Basic and acidic residues" evidence="1">
    <location>
        <begin position="63"/>
        <end position="74"/>
    </location>
</feature>
<evidence type="ECO:0000256" key="1">
    <source>
        <dbReference type="SAM" id="MobiDB-lite"/>
    </source>
</evidence>
<dbReference type="PANTHER" id="PTHR33383:SF1">
    <property type="entry name" value="MEMBRANE PROTEIN INSERTION EFFICIENCY FACTOR-RELATED"/>
    <property type="match status" value="1"/>
</dbReference>
<dbReference type="HAMAP" id="MF_00386">
    <property type="entry name" value="UPF0161_YidD"/>
    <property type="match status" value="1"/>
</dbReference>
<accession>A0A804JUA6</accession>
<dbReference type="Pfam" id="PF01809">
    <property type="entry name" value="YidD"/>
    <property type="match status" value="1"/>
</dbReference>
<dbReference type="SMART" id="SM01234">
    <property type="entry name" value="Haemolytic"/>
    <property type="match status" value="1"/>
</dbReference>
<gene>
    <name evidence="2" type="ORF">GSMUA_44490.1</name>
</gene>
<dbReference type="EnsemblPlants" id="Ma07_t10360.1">
    <property type="protein sequence ID" value="Ma07_p10360.1"/>
    <property type="gene ID" value="Ma07_g10360"/>
</dbReference>
<dbReference type="Gramene" id="Ma07_t10360.2">
    <property type="protein sequence ID" value="Ma07_p10360.2"/>
    <property type="gene ID" value="Ma07_g10360"/>
</dbReference>
<feature type="compositionally biased region" description="Low complexity" evidence="1">
    <location>
        <begin position="26"/>
        <end position="41"/>
    </location>
</feature>
<keyword evidence="4" id="KW-1185">Reference proteome</keyword>
<dbReference type="AlphaFoldDB" id="A0A804JUA6"/>
<evidence type="ECO:0000313" key="3">
    <source>
        <dbReference type="EnsemblPlants" id="Ma07_p10360.1"/>
    </source>
</evidence>